<evidence type="ECO:0000313" key="1">
    <source>
        <dbReference type="Proteomes" id="UP000887572"/>
    </source>
</evidence>
<sequence length="80" mass="9244">MCRNICARPTFVFYLMLLKKSMWVVGIINVQCVQAVRILHRGAYLNAPKAVQQPVRKCTLFLPWNYCKYGSFVWLLCSGS</sequence>
<dbReference type="Proteomes" id="UP000887572">
    <property type="component" value="Unplaced"/>
</dbReference>
<dbReference type="AlphaFoldDB" id="A0A914I5D4"/>
<accession>A0A914I5D4</accession>
<reference evidence="2" key="1">
    <citation type="submission" date="2022-11" db="UniProtKB">
        <authorList>
            <consortium name="WormBaseParasite"/>
        </authorList>
    </citation>
    <scope>IDENTIFICATION</scope>
</reference>
<proteinExistence type="predicted"/>
<evidence type="ECO:0000313" key="2">
    <source>
        <dbReference type="WBParaSite" id="Gr19_v10_g6936.t1"/>
    </source>
</evidence>
<keyword evidence="1" id="KW-1185">Reference proteome</keyword>
<dbReference type="WBParaSite" id="Gr19_v10_g6936.t1">
    <property type="protein sequence ID" value="Gr19_v10_g6936.t1"/>
    <property type="gene ID" value="Gr19_v10_g6936"/>
</dbReference>
<protein>
    <submittedName>
        <fullName evidence="2">Secreted protein</fullName>
    </submittedName>
</protein>
<organism evidence="1 2">
    <name type="scientific">Globodera rostochiensis</name>
    <name type="common">Golden nematode worm</name>
    <name type="synonym">Heterodera rostochiensis</name>
    <dbReference type="NCBI Taxonomy" id="31243"/>
    <lineage>
        <taxon>Eukaryota</taxon>
        <taxon>Metazoa</taxon>
        <taxon>Ecdysozoa</taxon>
        <taxon>Nematoda</taxon>
        <taxon>Chromadorea</taxon>
        <taxon>Rhabditida</taxon>
        <taxon>Tylenchina</taxon>
        <taxon>Tylenchomorpha</taxon>
        <taxon>Tylenchoidea</taxon>
        <taxon>Heteroderidae</taxon>
        <taxon>Heteroderinae</taxon>
        <taxon>Globodera</taxon>
    </lineage>
</organism>
<name>A0A914I5D4_GLORO</name>